<evidence type="ECO:0000259" key="1">
    <source>
        <dbReference type="PROSITE" id="PS51819"/>
    </source>
</evidence>
<keyword evidence="3" id="KW-1185">Reference proteome</keyword>
<evidence type="ECO:0000313" key="3">
    <source>
        <dbReference type="Proteomes" id="UP000292085"/>
    </source>
</evidence>
<proteinExistence type="predicted"/>
<dbReference type="InterPro" id="IPR037523">
    <property type="entry name" value="VOC_core"/>
</dbReference>
<accession>A0A4Q6XRW1</accession>
<dbReference type="EMBL" id="SGIS01000030">
    <property type="protein sequence ID" value="RZF63183.1"/>
    <property type="molecule type" value="Genomic_DNA"/>
</dbReference>
<dbReference type="RefSeq" id="WP_130159356.1">
    <property type="nucleotide sequence ID" value="NZ_SGIS01000030.1"/>
</dbReference>
<gene>
    <name evidence="2" type="ORF">EWE75_17275</name>
</gene>
<feature type="domain" description="VOC" evidence="1">
    <location>
        <begin position="11"/>
        <end position="149"/>
    </location>
</feature>
<evidence type="ECO:0000313" key="2">
    <source>
        <dbReference type="EMBL" id="RZF63183.1"/>
    </source>
</evidence>
<protein>
    <submittedName>
        <fullName evidence="2">VOC family protein</fullName>
    </submittedName>
</protein>
<dbReference type="SUPFAM" id="SSF54593">
    <property type="entry name" value="Glyoxalase/Bleomycin resistance protein/Dihydroxybiphenyl dioxygenase"/>
    <property type="match status" value="1"/>
</dbReference>
<dbReference type="OrthoDB" id="9792173at2"/>
<dbReference type="Proteomes" id="UP000292085">
    <property type="component" value="Unassembled WGS sequence"/>
</dbReference>
<dbReference type="Gene3D" id="3.10.180.10">
    <property type="entry name" value="2,3-Dihydroxybiphenyl 1,2-Dioxygenase, domain 1"/>
    <property type="match status" value="1"/>
</dbReference>
<dbReference type="PROSITE" id="PS51819">
    <property type="entry name" value="VOC"/>
    <property type="match status" value="1"/>
</dbReference>
<reference evidence="2 3" key="1">
    <citation type="submission" date="2019-02" db="EMBL/GenBank/DDBJ databases">
        <authorList>
            <person name="Li Y."/>
        </authorList>
    </citation>
    <scope>NUCLEOTIDE SEQUENCE [LARGE SCALE GENOMIC DNA]</scope>
    <source>
        <strain evidence="2 3">3-7</strain>
    </source>
</reference>
<sequence length="177" mass="19372">MKPGPLKALGDVIQLAYFPTDFDAALRYWIETIGVGPFFVLNDVRLDEMTYRGVPTDAVFTMALGYWGDIQIELIKTDSDAPSLYAGDYAVRDRLHHICIFVEDMATTRAACAEAGAEVIVAGKVGEDGEVIYVDPGQGPGHIIEFLQPVSGSVGLFQMMKDAARDWDGTDPIRVLQ</sequence>
<dbReference type="AlphaFoldDB" id="A0A4Q6XRW1"/>
<dbReference type="InterPro" id="IPR029068">
    <property type="entry name" value="Glyas_Bleomycin-R_OHBP_Dase"/>
</dbReference>
<organism evidence="2 3">
    <name type="scientific">Sphingomonas populi</name>
    <dbReference type="NCBI Taxonomy" id="2484750"/>
    <lineage>
        <taxon>Bacteria</taxon>
        <taxon>Pseudomonadati</taxon>
        <taxon>Pseudomonadota</taxon>
        <taxon>Alphaproteobacteria</taxon>
        <taxon>Sphingomonadales</taxon>
        <taxon>Sphingomonadaceae</taxon>
        <taxon>Sphingomonas</taxon>
    </lineage>
</organism>
<comment type="caution">
    <text evidence="2">The sequence shown here is derived from an EMBL/GenBank/DDBJ whole genome shotgun (WGS) entry which is preliminary data.</text>
</comment>
<name>A0A4Q6XRW1_9SPHN</name>
<dbReference type="Pfam" id="PF13669">
    <property type="entry name" value="Glyoxalase_4"/>
    <property type="match status" value="1"/>
</dbReference>